<evidence type="ECO:0000313" key="2">
    <source>
        <dbReference type="Proteomes" id="UP000294752"/>
    </source>
</evidence>
<protein>
    <submittedName>
        <fullName evidence="1">Uncharacterized protein</fullName>
    </submittedName>
</protein>
<accession>A0A4R7DBW7</accession>
<dbReference type="Proteomes" id="UP000294752">
    <property type="component" value="Unassembled WGS sequence"/>
</dbReference>
<reference evidence="1 2" key="1">
    <citation type="submission" date="2019-03" db="EMBL/GenBank/DDBJ databases">
        <title>Genomic Encyclopedia of Type Strains, Phase III (KMG-III): the genomes of soil and plant-associated and newly described type strains.</title>
        <authorList>
            <person name="Whitman W."/>
        </authorList>
    </citation>
    <scope>NUCLEOTIDE SEQUENCE [LARGE SCALE GENOMIC DNA]</scope>
    <source>
        <strain evidence="1 2">CGMCC 1.12801</strain>
    </source>
</reference>
<comment type="caution">
    <text evidence="1">The sequence shown here is derived from an EMBL/GenBank/DDBJ whole genome shotgun (WGS) entry which is preliminary data.</text>
</comment>
<proteinExistence type="predicted"/>
<keyword evidence="2" id="KW-1185">Reference proteome</keyword>
<name>A0A4R7DBW7_9SPHI</name>
<sequence>MFIRFFYSTYEEILGLDFEIQFFFNFFLLDVVGHQNAIRTTIKCNIVAYKEVAFYF</sequence>
<dbReference type="AlphaFoldDB" id="A0A4R7DBW7"/>
<gene>
    <name evidence="1" type="ORF">B0I21_101269</name>
</gene>
<evidence type="ECO:0000313" key="1">
    <source>
        <dbReference type="EMBL" id="TDS17404.1"/>
    </source>
</evidence>
<dbReference type="EMBL" id="SNZV01000001">
    <property type="protein sequence ID" value="TDS17404.1"/>
    <property type="molecule type" value="Genomic_DNA"/>
</dbReference>
<organism evidence="1 2">
    <name type="scientific">Sphingobacterium paludis</name>
    <dbReference type="NCBI Taxonomy" id="1476465"/>
    <lineage>
        <taxon>Bacteria</taxon>
        <taxon>Pseudomonadati</taxon>
        <taxon>Bacteroidota</taxon>
        <taxon>Sphingobacteriia</taxon>
        <taxon>Sphingobacteriales</taxon>
        <taxon>Sphingobacteriaceae</taxon>
        <taxon>Sphingobacterium</taxon>
    </lineage>
</organism>